<reference evidence="2" key="2">
    <citation type="journal article" date="2019" name="Mol. Plant Microbe Interact.">
        <title>Genome sequence resources for four phytopathogenic fungi from the Colletotrichum orbiculare species complex.</title>
        <authorList>
            <person name="Gan P."/>
            <person name="Tsushima A."/>
            <person name="Narusaka M."/>
            <person name="Narusaka Y."/>
            <person name="Takano Y."/>
            <person name="Kubo Y."/>
            <person name="Shirasu K."/>
        </authorList>
    </citation>
    <scope>GENOME REANNOTATION</scope>
    <source>
        <strain evidence="2">104-T / ATCC 96160 / CBS 514.97 / LARS 414 / MAFF 240422</strain>
    </source>
</reference>
<keyword evidence="2" id="KW-1185">Reference proteome</keyword>
<organism evidence="1 2">
    <name type="scientific">Colletotrichum orbiculare (strain 104-T / ATCC 96160 / CBS 514.97 / LARS 414 / MAFF 240422)</name>
    <name type="common">Cucumber anthracnose fungus</name>
    <name type="synonym">Colletotrichum lagenarium</name>
    <dbReference type="NCBI Taxonomy" id="1213857"/>
    <lineage>
        <taxon>Eukaryota</taxon>
        <taxon>Fungi</taxon>
        <taxon>Dikarya</taxon>
        <taxon>Ascomycota</taxon>
        <taxon>Pezizomycotina</taxon>
        <taxon>Sordariomycetes</taxon>
        <taxon>Hypocreomycetidae</taxon>
        <taxon>Glomerellales</taxon>
        <taxon>Glomerellaceae</taxon>
        <taxon>Colletotrichum</taxon>
        <taxon>Colletotrichum orbiculare species complex</taxon>
    </lineage>
</organism>
<dbReference type="EMBL" id="AMCV02000011">
    <property type="protein sequence ID" value="TDZ21920.1"/>
    <property type="molecule type" value="Genomic_DNA"/>
</dbReference>
<name>A0A484FUW6_COLOR</name>
<accession>A0A484FUW6</accession>
<dbReference type="Proteomes" id="UP000014480">
    <property type="component" value="Unassembled WGS sequence"/>
</dbReference>
<protein>
    <submittedName>
        <fullName evidence="1">Uncharacterized protein</fullName>
    </submittedName>
</protein>
<sequence>MHTSSQHKFVTYLRTNIGTSSATQKICGKSRSRIWHGKRGWWHEKEREPSPLGLAQFREHSSPRGTSTMPLNLMVTALFKKMPLVAGVSDQAAPPQAPKQVSQFTRALYAIQKASVTIWHLFCEWKMVVSMA</sequence>
<evidence type="ECO:0000313" key="2">
    <source>
        <dbReference type="Proteomes" id="UP000014480"/>
    </source>
</evidence>
<comment type="caution">
    <text evidence="1">The sequence shown here is derived from an EMBL/GenBank/DDBJ whole genome shotgun (WGS) entry which is preliminary data.</text>
</comment>
<proteinExistence type="predicted"/>
<reference evidence="2" key="1">
    <citation type="journal article" date="2013" name="New Phytol.">
        <title>Comparative genomic and transcriptomic analyses reveal the hemibiotrophic stage shift of Colletotrichum fungi.</title>
        <authorList>
            <person name="Gan P."/>
            <person name="Ikeda K."/>
            <person name="Irieda H."/>
            <person name="Narusaka M."/>
            <person name="O'Connell R.J."/>
            <person name="Narusaka Y."/>
            <person name="Takano Y."/>
            <person name="Kubo Y."/>
            <person name="Shirasu K."/>
        </authorList>
    </citation>
    <scope>NUCLEOTIDE SEQUENCE [LARGE SCALE GENOMIC DNA]</scope>
    <source>
        <strain evidence="2">104-T / ATCC 96160 / CBS 514.97 / LARS 414 / MAFF 240422</strain>
    </source>
</reference>
<dbReference type="AlphaFoldDB" id="A0A484FUW6"/>
<evidence type="ECO:0000313" key="1">
    <source>
        <dbReference type="EMBL" id="TDZ21920.1"/>
    </source>
</evidence>
<gene>
    <name evidence="1" type="ORF">Cob_v005045</name>
</gene>